<proteinExistence type="inferred from homology"/>
<evidence type="ECO:0000259" key="3">
    <source>
        <dbReference type="Pfam" id="PF07859"/>
    </source>
</evidence>
<reference evidence="4 5" key="1">
    <citation type="submission" date="2019-12" db="EMBL/GenBank/DDBJ databases">
        <title>Comparative genomics gives insights into the taxonomy of the Azoarcus-Aromatoleum group and reveals separate origins of nif in the plant-associated Azoarcus and non-plant-associated Aromatoleum sub-groups.</title>
        <authorList>
            <person name="Lafos M."/>
            <person name="Maluk M."/>
            <person name="Batista M."/>
            <person name="Junghare M."/>
            <person name="Carmona M."/>
            <person name="Faoro H."/>
            <person name="Cruz L.M."/>
            <person name="Battistoni F."/>
            <person name="De Souza E."/>
            <person name="Pedrosa F."/>
            <person name="Chen W.-M."/>
            <person name="Poole P.S."/>
            <person name="Dixon R.A."/>
            <person name="James E.K."/>
        </authorList>
    </citation>
    <scope>NUCLEOTIDE SEQUENCE [LARGE SCALE GENOMIC DNA]</scope>
    <source>
        <strain evidence="4 5">T</strain>
    </source>
</reference>
<dbReference type="InterPro" id="IPR002168">
    <property type="entry name" value="Lipase_GDXG_HIS_AS"/>
</dbReference>
<dbReference type="Pfam" id="PF07859">
    <property type="entry name" value="Abhydrolase_3"/>
    <property type="match status" value="1"/>
</dbReference>
<dbReference type="InterPro" id="IPR013094">
    <property type="entry name" value="AB_hydrolase_3"/>
</dbReference>
<comment type="similarity">
    <text evidence="1">Belongs to the 'GDXG' lipolytic enzyme family.</text>
</comment>
<sequence length="294" mass="30916">MSRFSQSRPASPTRFPATEDCSIDVGLRRPLGVRVYGKRHVGGALVVHFHGGAFVSGSLDSGAMVAGLLHEAGAVVMSVDYPLAPADPFPAAVDAAYAALQWAYCKRSRLAGQGARVFVAGEEAGGNLAAATALMARDRNAPRLAGQILLSPMLDPCLGTASVRRSEQGPAGCPLAHGWCGYLREASAAEHPYATPGRSLRLAGLPPALLITADDDPLRDETLAYARRLDESRVPVSGFVLPAPTGWPGALQEVAGAGRPWVEEVGRRIAAFLATAGRRETVDAVEQFAPQKRC</sequence>
<dbReference type="RefSeq" id="WP_169142330.1">
    <property type="nucleotide sequence ID" value="NZ_WTVS01000052.1"/>
</dbReference>
<name>A0ABX1NK62_9RHOO</name>
<evidence type="ECO:0000256" key="2">
    <source>
        <dbReference type="ARBA" id="ARBA00022801"/>
    </source>
</evidence>
<accession>A0ABX1NK62</accession>
<dbReference type="EMBL" id="WTVS01000052">
    <property type="protein sequence ID" value="NMF99738.1"/>
    <property type="molecule type" value="Genomic_DNA"/>
</dbReference>
<dbReference type="PANTHER" id="PTHR48081">
    <property type="entry name" value="AB HYDROLASE SUPERFAMILY PROTEIN C4A8.06C"/>
    <property type="match status" value="1"/>
</dbReference>
<dbReference type="Gene3D" id="3.40.50.1820">
    <property type="entry name" value="alpha/beta hydrolase"/>
    <property type="match status" value="1"/>
</dbReference>
<protein>
    <submittedName>
        <fullName evidence="4">Alpha/beta hydrolase fold domain-containing protein</fullName>
    </submittedName>
</protein>
<keyword evidence="5" id="KW-1185">Reference proteome</keyword>
<keyword evidence="2 4" id="KW-0378">Hydrolase</keyword>
<dbReference type="PANTHER" id="PTHR48081:SF8">
    <property type="entry name" value="ALPHA_BETA HYDROLASE FOLD-3 DOMAIN-CONTAINING PROTEIN-RELATED"/>
    <property type="match status" value="1"/>
</dbReference>
<dbReference type="SUPFAM" id="SSF53474">
    <property type="entry name" value="alpha/beta-Hydrolases"/>
    <property type="match status" value="1"/>
</dbReference>
<dbReference type="Proteomes" id="UP000634522">
    <property type="component" value="Unassembled WGS sequence"/>
</dbReference>
<organism evidence="4 5">
    <name type="scientific">Aromatoleum toluolicum</name>
    <dbReference type="NCBI Taxonomy" id="90060"/>
    <lineage>
        <taxon>Bacteria</taxon>
        <taxon>Pseudomonadati</taxon>
        <taxon>Pseudomonadota</taxon>
        <taxon>Betaproteobacteria</taxon>
        <taxon>Rhodocyclales</taxon>
        <taxon>Rhodocyclaceae</taxon>
        <taxon>Aromatoleum</taxon>
    </lineage>
</organism>
<comment type="caution">
    <text evidence="4">The sequence shown here is derived from an EMBL/GenBank/DDBJ whole genome shotgun (WGS) entry which is preliminary data.</text>
</comment>
<dbReference type="GO" id="GO:0016787">
    <property type="term" value="F:hydrolase activity"/>
    <property type="evidence" value="ECO:0007669"/>
    <property type="project" value="UniProtKB-KW"/>
</dbReference>
<evidence type="ECO:0000313" key="5">
    <source>
        <dbReference type="Proteomes" id="UP000634522"/>
    </source>
</evidence>
<evidence type="ECO:0000256" key="1">
    <source>
        <dbReference type="ARBA" id="ARBA00010515"/>
    </source>
</evidence>
<dbReference type="InterPro" id="IPR029058">
    <property type="entry name" value="AB_hydrolase_fold"/>
</dbReference>
<dbReference type="PROSITE" id="PS01173">
    <property type="entry name" value="LIPASE_GDXG_HIS"/>
    <property type="match status" value="1"/>
</dbReference>
<dbReference type="InterPro" id="IPR050300">
    <property type="entry name" value="GDXG_lipolytic_enzyme"/>
</dbReference>
<evidence type="ECO:0000313" key="4">
    <source>
        <dbReference type="EMBL" id="NMF99738.1"/>
    </source>
</evidence>
<feature type="domain" description="Alpha/beta hydrolase fold-3" evidence="3">
    <location>
        <begin position="46"/>
        <end position="237"/>
    </location>
</feature>
<gene>
    <name evidence="4" type="ORF">GPA27_20375</name>
</gene>